<keyword evidence="3" id="KW-1185">Reference proteome</keyword>
<dbReference type="EMBL" id="BOSE01000006">
    <property type="protein sequence ID" value="GIP17804.1"/>
    <property type="molecule type" value="Genomic_DNA"/>
</dbReference>
<dbReference type="SMART" id="SM00530">
    <property type="entry name" value="HTH_XRE"/>
    <property type="match status" value="1"/>
</dbReference>
<dbReference type="Gene3D" id="1.10.260.40">
    <property type="entry name" value="lambda repressor-like DNA-binding domains"/>
    <property type="match status" value="1"/>
</dbReference>
<dbReference type="InterPro" id="IPR001387">
    <property type="entry name" value="Cro/C1-type_HTH"/>
</dbReference>
<comment type="caution">
    <text evidence="2">The sequence shown here is derived from an EMBL/GenBank/DDBJ whole genome shotgun (WGS) entry which is preliminary data.</text>
</comment>
<dbReference type="SUPFAM" id="SSF47413">
    <property type="entry name" value="lambda repressor-like DNA-binding domains"/>
    <property type="match status" value="1"/>
</dbReference>
<dbReference type="RefSeq" id="WP_213517483.1">
    <property type="nucleotide sequence ID" value="NZ_BOSE01000006.1"/>
</dbReference>
<sequence length="95" mass="11122">MKFNLQRLRFERLSRKVSQEDMAQALNINRTSYHKKENGKIKISVEEFATMLEVLNIPQSEAGHFFEQNVPEREQSNVAQFLKTDEEACAEVRGY</sequence>
<accession>A0A919YSZ4</accession>
<feature type="domain" description="HTH cro/C1-type" evidence="1">
    <location>
        <begin position="8"/>
        <end position="62"/>
    </location>
</feature>
<dbReference type="GO" id="GO:0003677">
    <property type="term" value="F:DNA binding"/>
    <property type="evidence" value="ECO:0007669"/>
    <property type="project" value="InterPro"/>
</dbReference>
<evidence type="ECO:0000313" key="2">
    <source>
        <dbReference type="EMBL" id="GIP17804.1"/>
    </source>
</evidence>
<dbReference type="PROSITE" id="PS50943">
    <property type="entry name" value="HTH_CROC1"/>
    <property type="match status" value="1"/>
</dbReference>
<organism evidence="2 3">
    <name type="scientific">Paenibacillus montaniterrae</name>
    <dbReference type="NCBI Taxonomy" id="429341"/>
    <lineage>
        <taxon>Bacteria</taxon>
        <taxon>Bacillati</taxon>
        <taxon>Bacillota</taxon>
        <taxon>Bacilli</taxon>
        <taxon>Bacillales</taxon>
        <taxon>Paenibacillaceae</taxon>
        <taxon>Paenibacillus</taxon>
    </lineage>
</organism>
<dbReference type="AlphaFoldDB" id="A0A919YSZ4"/>
<evidence type="ECO:0000259" key="1">
    <source>
        <dbReference type="PROSITE" id="PS50943"/>
    </source>
</evidence>
<dbReference type="CDD" id="cd00093">
    <property type="entry name" value="HTH_XRE"/>
    <property type="match status" value="1"/>
</dbReference>
<protein>
    <recommendedName>
        <fullName evidence="1">HTH cro/C1-type domain-containing protein</fullName>
    </recommendedName>
</protein>
<reference evidence="2" key="1">
    <citation type="submission" date="2021-03" db="EMBL/GenBank/DDBJ databases">
        <title>Antimicrobial resistance genes in bacteria isolated from Japanese honey, and their potential for conferring macrolide and lincosamide resistance in the American foulbrood pathogen Paenibacillus larvae.</title>
        <authorList>
            <person name="Okamoto M."/>
            <person name="Kumagai M."/>
            <person name="Kanamori H."/>
            <person name="Takamatsu D."/>
        </authorList>
    </citation>
    <scope>NUCLEOTIDE SEQUENCE</scope>
    <source>
        <strain evidence="2">J40TS1</strain>
    </source>
</reference>
<dbReference type="Pfam" id="PF01381">
    <property type="entry name" value="HTH_3"/>
    <property type="match status" value="1"/>
</dbReference>
<gene>
    <name evidence="2" type="ORF">J40TS1_34460</name>
</gene>
<dbReference type="InterPro" id="IPR010982">
    <property type="entry name" value="Lambda_DNA-bd_dom_sf"/>
</dbReference>
<name>A0A919YSZ4_9BACL</name>
<evidence type="ECO:0000313" key="3">
    <source>
        <dbReference type="Proteomes" id="UP000683139"/>
    </source>
</evidence>
<proteinExistence type="predicted"/>
<dbReference type="Proteomes" id="UP000683139">
    <property type="component" value="Unassembled WGS sequence"/>
</dbReference>